<proteinExistence type="predicted"/>
<dbReference type="EMBL" id="QJKJ01003373">
    <property type="protein sequence ID" value="RDX98791.1"/>
    <property type="molecule type" value="Genomic_DNA"/>
</dbReference>
<name>A0A371H7M6_MUCPR</name>
<organism evidence="1 2">
    <name type="scientific">Mucuna pruriens</name>
    <name type="common">Velvet bean</name>
    <name type="synonym">Dolichos pruriens</name>
    <dbReference type="NCBI Taxonomy" id="157652"/>
    <lineage>
        <taxon>Eukaryota</taxon>
        <taxon>Viridiplantae</taxon>
        <taxon>Streptophyta</taxon>
        <taxon>Embryophyta</taxon>
        <taxon>Tracheophyta</taxon>
        <taxon>Spermatophyta</taxon>
        <taxon>Magnoliopsida</taxon>
        <taxon>eudicotyledons</taxon>
        <taxon>Gunneridae</taxon>
        <taxon>Pentapetalae</taxon>
        <taxon>rosids</taxon>
        <taxon>fabids</taxon>
        <taxon>Fabales</taxon>
        <taxon>Fabaceae</taxon>
        <taxon>Papilionoideae</taxon>
        <taxon>50 kb inversion clade</taxon>
        <taxon>NPAAA clade</taxon>
        <taxon>indigoferoid/millettioid clade</taxon>
        <taxon>Phaseoleae</taxon>
        <taxon>Mucuna</taxon>
    </lineage>
</organism>
<accession>A0A371H7M6</accession>
<evidence type="ECO:0000313" key="1">
    <source>
        <dbReference type="EMBL" id="RDX98791.1"/>
    </source>
</evidence>
<protein>
    <submittedName>
        <fullName evidence="1">Uncharacterized protein</fullName>
    </submittedName>
</protein>
<sequence length="74" mass="8794">MSSSKHDIKPFSYTLALLPPIPNENMPHSTQVYEVATVHHVHSEIWRPCYKKLPTTYFRRGFELIDVGHRFFMY</sequence>
<comment type="caution">
    <text evidence="1">The sequence shown here is derived from an EMBL/GenBank/DDBJ whole genome shotgun (WGS) entry which is preliminary data.</text>
</comment>
<dbReference type="AlphaFoldDB" id="A0A371H7M6"/>
<feature type="non-terminal residue" evidence="1">
    <location>
        <position position="1"/>
    </location>
</feature>
<evidence type="ECO:0000313" key="2">
    <source>
        <dbReference type="Proteomes" id="UP000257109"/>
    </source>
</evidence>
<dbReference type="Proteomes" id="UP000257109">
    <property type="component" value="Unassembled WGS sequence"/>
</dbReference>
<gene>
    <name evidence="1" type="ORF">CR513_18239</name>
</gene>
<reference evidence="1" key="1">
    <citation type="submission" date="2018-05" db="EMBL/GenBank/DDBJ databases">
        <title>Draft genome of Mucuna pruriens seed.</title>
        <authorList>
            <person name="Nnadi N.E."/>
            <person name="Vos R."/>
            <person name="Hasami M.H."/>
            <person name="Devisetty U.K."/>
            <person name="Aguiy J.C."/>
        </authorList>
    </citation>
    <scope>NUCLEOTIDE SEQUENCE [LARGE SCALE GENOMIC DNA]</scope>
    <source>
        <strain evidence="1">JCA_2017</strain>
    </source>
</reference>
<keyword evidence="2" id="KW-1185">Reference proteome</keyword>